<dbReference type="PANTHER" id="PTHR43394:SF19">
    <property type="entry name" value="ABC TRANSPORTER B FAMILY"/>
    <property type="match status" value="1"/>
</dbReference>
<evidence type="ECO:0000256" key="7">
    <source>
        <dbReference type="ARBA" id="ARBA00022856"/>
    </source>
</evidence>
<evidence type="ECO:0000256" key="2">
    <source>
        <dbReference type="ARBA" id="ARBA00006493"/>
    </source>
</evidence>
<dbReference type="GO" id="GO:0015421">
    <property type="term" value="F:ABC-type oligopeptide transporter activity"/>
    <property type="evidence" value="ECO:0007669"/>
    <property type="project" value="TreeGrafter"/>
</dbReference>
<feature type="domain" description="ABC transporter" evidence="13">
    <location>
        <begin position="532"/>
        <end position="773"/>
    </location>
</feature>
<dbReference type="FunFam" id="1.20.1560.10:FF:000154">
    <property type="entry name" value="HAlF transporter (PGP related)"/>
    <property type="match status" value="1"/>
</dbReference>
<dbReference type="InterPro" id="IPR003593">
    <property type="entry name" value="AAA+_ATPase"/>
</dbReference>
<reference evidence="15 16" key="1">
    <citation type="journal article" date="2015" name="Genome Biol.">
        <title>Comparative genomics of Steinernema reveals deeply conserved gene regulatory networks.</title>
        <authorList>
            <person name="Dillman A.R."/>
            <person name="Macchietto M."/>
            <person name="Porter C.F."/>
            <person name="Rogers A."/>
            <person name="Williams B."/>
            <person name="Antoshechkin I."/>
            <person name="Lee M.M."/>
            <person name="Goodwin Z."/>
            <person name="Lu X."/>
            <person name="Lewis E.E."/>
            <person name="Goodrich-Blair H."/>
            <person name="Stock S.P."/>
            <person name="Adams B.J."/>
            <person name="Sternberg P.W."/>
            <person name="Mortazavi A."/>
        </authorList>
    </citation>
    <scope>NUCLEOTIDE SEQUENCE [LARGE SCALE GENOMIC DNA]</scope>
    <source>
        <strain evidence="15 16">ALL</strain>
    </source>
</reference>
<dbReference type="EMBL" id="AZBU02000002">
    <property type="protein sequence ID" value="TKR93709.1"/>
    <property type="molecule type" value="Genomic_DNA"/>
</dbReference>
<evidence type="ECO:0000256" key="10">
    <source>
        <dbReference type="ARBA" id="ARBA00023136"/>
    </source>
</evidence>
<proteinExistence type="inferred from homology"/>
<feature type="transmembrane region" description="Helical" evidence="12">
    <location>
        <begin position="253"/>
        <end position="274"/>
    </location>
</feature>
<name>A0A4U5PBG8_STECR</name>
<feature type="transmembrane region" description="Helical" evidence="12">
    <location>
        <begin position="125"/>
        <end position="147"/>
    </location>
</feature>
<keyword evidence="3" id="KW-0813">Transport</keyword>
<dbReference type="SUPFAM" id="SSF90123">
    <property type="entry name" value="ABC transporter transmembrane region"/>
    <property type="match status" value="1"/>
</dbReference>
<comment type="subcellular location">
    <subcellularLocation>
        <location evidence="1">Endomembrane system</location>
        <topology evidence="1">Multi-pass membrane protein</topology>
    </subcellularLocation>
</comment>
<feature type="transmembrane region" description="Helical" evidence="12">
    <location>
        <begin position="211"/>
        <end position="233"/>
    </location>
</feature>
<dbReference type="PROSITE" id="PS50929">
    <property type="entry name" value="ABC_TM1F"/>
    <property type="match status" value="1"/>
</dbReference>
<feature type="transmembrane region" description="Helical" evidence="12">
    <location>
        <begin position="359"/>
        <end position="378"/>
    </location>
</feature>
<evidence type="ECO:0000256" key="1">
    <source>
        <dbReference type="ARBA" id="ARBA00004127"/>
    </source>
</evidence>
<feature type="transmembrane region" description="Helical" evidence="12">
    <location>
        <begin position="12"/>
        <end position="33"/>
    </location>
</feature>
<dbReference type="CDD" id="cd18572">
    <property type="entry name" value="ABC_6TM_TAP"/>
    <property type="match status" value="1"/>
</dbReference>
<dbReference type="Gene3D" id="1.20.1560.10">
    <property type="entry name" value="ABC transporter type 1, transmembrane domain"/>
    <property type="match status" value="2"/>
</dbReference>
<evidence type="ECO:0000313" key="16">
    <source>
        <dbReference type="Proteomes" id="UP000298663"/>
    </source>
</evidence>
<evidence type="ECO:0000313" key="15">
    <source>
        <dbReference type="EMBL" id="TKR93709.1"/>
    </source>
</evidence>
<accession>A0A4U5PBG8</accession>
<keyword evidence="7" id="KW-0653">Protein transport</keyword>
<dbReference type="SMART" id="SM00382">
    <property type="entry name" value="AAA"/>
    <property type="match status" value="1"/>
</dbReference>
<evidence type="ECO:0000256" key="4">
    <source>
        <dbReference type="ARBA" id="ARBA00022692"/>
    </source>
</evidence>
<dbReference type="PANTHER" id="PTHR43394">
    <property type="entry name" value="ATP-DEPENDENT PERMEASE MDL1, MITOCHONDRIAL"/>
    <property type="match status" value="1"/>
</dbReference>
<dbReference type="STRING" id="34508.A0A4U5PBG8"/>
<protein>
    <recommendedName>
        <fullName evidence="17">ABC transmembrane type-1 domain-containing protein</fullName>
    </recommendedName>
</protein>
<comment type="similarity">
    <text evidence="2">Belongs to the ABC transporter superfamily. ABCB family. MHC peptide exporter (TC 3.A.1.209) subfamily.</text>
</comment>
<keyword evidence="16" id="KW-1185">Reference proteome</keyword>
<dbReference type="PROSITE" id="PS50893">
    <property type="entry name" value="ABC_TRANSPORTER_2"/>
    <property type="match status" value="1"/>
</dbReference>
<evidence type="ECO:0000256" key="6">
    <source>
        <dbReference type="ARBA" id="ARBA00022840"/>
    </source>
</evidence>
<keyword evidence="9 12" id="KW-1133">Transmembrane helix</keyword>
<dbReference type="InterPro" id="IPR003439">
    <property type="entry name" value="ABC_transporter-like_ATP-bd"/>
</dbReference>
<keyword evidence="7" id="KW-0571">Peptide transport</keyword>
<feature type="transmembrane region" description="Helical" evidence="12">
    <location>
        <begin position="62"/>
        <end position="81"/>
    </location>
</feature>
<dbReference type="PROSITE" id="PS00211">
    <property type="entry name" value="ABC_TRANSPORTER_1"/>
    <property type="match status" value="1"/>
</dbReference>
<dbReference type="Proteomes" id="UP000298663">
    <property type="component" value="Unassembled WGS sequence"/>
</dbReference>
<dbReference type="Pfam" id="PF00664">
    <property type="entry name" value="ABC_membrane"/>
    <property type="match status" value="1"/>
</dbReference>
<dbReference type="Gene3D" id="3.40.50.300">
    <property type="entry name" value="P-loop containing nucleotide triphosphate hydrolases"/>
    <property type="match status" value="1"/>
</dbReference>
<evidence type="ECO:0000256" key="3">
    <source>
        <dbReference type="ARBA" id="ARBA00022448"/>
    </source>
</evidence>
<keyword evidence="8" id="KW-1278">Translocase</keyword>
<evidence type="ECO:0000259" key="13">
    <source>
        <dbReference type="PROSITE" id="PS50893"/>
    </source>
</evidence>
<reference evidence="15 16" key="2">
    <citation type="journal article" date="2019" name="G3 (Bethesda)">
        <title>Hybrid Assembly of the Genome of the Entomopathogenic Nematode Steinernema carpocapsae Identifies the X-Chromosome.</title>
        <authorList>
            <person name="Serra L."/>
            <person name="Macchietto M."/>
            <person name="Macias-Munoz A."/>
            <person name="McGill C.J."/>
            <person name="Rodriguez I.M."/>
            <person name="Rodriguez B."/>
            <person name="Murad R."/>
            <person name="Mortazavi A."/>
        </authorList>
    </citation>
    <scope>NUCLEOTIDE SEQUENCE [LARGE SCALE GENOMIC DNA]</scope>
    <source>
        <strain evidence="15 16">ALL</strain>
    </source>
</reference>
<keyword evidence="5" id="KW-0547">Nucleotide-binding</keyword>
<dbReference type="GO" id="GO:0012505">
    <property type="term" value="C:endomembrane system"/>
    <property type="evidence" value="ECO:0007669"/>
    <property type="project" value="UniProtKB-SubCell"/>
</dbReference>
<keyword evidence="4 12" id="KW-0812">Transmembrane</keyword>
<evidence type="ECO:0000256" key="11">
    <source>
        <dbReference type="SAM" id="MobiDB-lite"/>
    </source>
</evidence>
<dbReference type="AlphaFoldDB" id="A0A4U5PBG8"/>
<dbReference type="GO" id="GO:0005524">
    <property type="term" value="F:ATP binding"/>
    <property type="evidence" value="ECO:0007669"/>
    <property type="project" value="UniProtKB-KW"/>
</dbReference>
<dbReference type="PIRSF" id="PIRSF002773">
    <property type="entry name" value="ABC_prm/ATPase_B"/>
    <property type="match status" value="1"/>
</dbReference>
<feature type="region of interest" description="Disordered" evidence="11">
    <location>
        <begin position="774"/>
        <end position="800"/>
    </location>
</feature>
<dbReference type="InterPro" id="IPR011527">
    <property type="entry name" value="ABC1_TM_dom"/>
</dbReference>
<comment type="caution">
    <text evidence="15">The sequence shown here is derived from an EMBL/GenBank/DDBJ whole genome shotgun (WGS) entry which is preliminary data.</text>
</comment>
<dbReference type="InterPro" id="IPR039421">
    <property type="entry name" value="Type_1_exporter"/>
</dbReference>
<dbReference type="GO" id="GO:0016887">
    <property type="term" value="F:ATP hydrolysis activity"/>
    <property type="evidence" value="ECO:0007669"/>
    <property type="project" value="InterPro"/>
</dbReference>
<feature type="domain" description="ABC transmembrane type-1" evidence="14">
    <location>
        <begin position="213"/>
        <end position="500"/>
    </location>
</feature>
<organism evidence="15 16">
    <name type="scientific">Steinernema carpocapsae</name>
    <name type="common">Entomopathogenic nematode</name>
    <dbReference type="NCBI Taxonomy" id="34508"/>
    <lineage>
        <taxon>Eukaryota</taxon>
        <taxon>Metazoa</taxon>
        <taxon>Ecdysozoa</taxon>
        <taxon>Nematoda</taxon>
        <taxon>Chromadorea</taxon>
        <taxon>Rhabditida</taxon>
        <taxon>Tylenchina</taxon>
        <taxon>Panagrolaimomorpha</taxon>
        <taxon>Strongyloidoidea</taxon>
        <taxon>Steinernematidae</taxon>
        <taxon>Steinernema</taxon>
    </lineage>
</organism>
<dbReference type="InterPro" id="IPR027417">
    <property type="entry name" value="P-loop_NTPase"/>
</dbReference>
<evidence type="ECO:0000256" key="12">
    <source>
        <dbReference type="SAM" id="Phobius"/>
    </source>
</evidence>
<evidence type="ECO:0000256" key="8">
    <source>
        <dbReference type="ARBA" id="ARBA00022967"/>
    </source>
</evidence>
<dbReference type="SUPFAM" id="SSF52540">
    <property type="entry name" value="P-loop containing nucleoside triphosphate hydrolases"/>
    <property type="match status" value="1"/>
</dbReference>
<dbReference type="Pfam" id="PF00005">
    <property type="entry name" value="ABC_tran"/>
    <property type="match status" value="1"/>
</dbReference>
<feature type="transmembrane region" description="Helical" evidence="12">
    <location>
        <begin position="335"/>
        <end position="353"/>
    </location>
</feature>
<evidence type="ECO:0008006" key="17">
    <source>
        <dbReference type="Google" id="ProtNLM"/>
    </source>
</evidence>
<feature type="transmembrane region" description="Helical" evidence="12">
    <location>
        <begin position="93"/>
        <end position="113"/>
    </location>
</feature>
<dbReference type="OrthoDB" id="6500128at2759"/>
<keyword evidence="10 12" id="KW-0472">Membrane</keyword>
<evidence type="ECO:0000259" key="14">
    <source>
        <dbReference type="PROSITE" id="PS50929"/>
    </source>
</evidence>
<evidence type="ECO:0000256" key="5">
    <source>
        <dbReference type="ARBA" id="ARBA00022741"/>
    </source>
</evidence>
<dbReference type="InterPro" id="IPR017871">
    <property type="entry name" value="ABC_transporter-like_CS"/>
</dbReference>
<evidence type="ECO:0000256" key="9">
    <source>
        <dbReference type="ARBA" id="ARBA00022989"/>
    </source>
</evidence>
<sequence>MTTTTTRQLVSLAVVVLGVFIDVAISLLSLGFYNERSAFEFDAFVGQLSLSKFSFLHTLHEFVFLLIFRSIYVLIGVVIRWNTKNGKKFKPRALVVFGVATVTWSFMLIKILAISETKEQLRYAGLWMCTAWTILGTGGMVTSWILILPSEKAWPLQAQAVDANSDQAPLISEDEESTGATAKKKEQEISRKSGLIHMWRLIRYCKYGWKWFLLGFIFLTIYSIARIFIPQITSDVINTVVSDKSQGKEGMTSLVTAVIKMTALVCISSVFGGLRGGCFTYASMIVNCRMRCDLFRSLMKQEIAFYDTTKTGEITSRLTSDCQTMATTVATNLNVFMRNGLMLIGALVYMFYLSWQLTLVTFIAVPLVGFITKVYGAYYDTLSERTQKALADANHVAEQTLSTMRTVRSFACEEKEAEKFDGYVGETISICKKKSIAYMFYTWLNEGCDNAILVGVLFYGGHLVLSDRMEGKSLITFLLYQMQLGENLYNLGYVFTGLMEAVGASRKVFEYMDREPGVRNDGTLKPEVDGEIEFDNVTFAYPSRENRKILEGLTFKVNPGETVALVGPSGGGKSTCVALLEHFYNLLGGEIRMDGVDIAKIEHHYYHEKIALVAQEPVLYDGTVADNILYGFEGGTEEERKELMTAAARKANVHDFVCQMESGYNTNCGERGVQMSGGQKQRIAIARALVRNPAVLILDEATSALDTESEHIVQEAISQWCQERKTVIIIAHRLSTVEKADKILVISGGKLLQVIIKLSTLSTYSLERQPFGADQGQRKPLLQTGEPTDDGTRRCSSDSPFSVTGALGQCRRRDPEGVQFKQIGG</sequence>
<keyword evidence="6" id="KW-0067">ATP-binding</keyword>
<dbReference type="GO" id="GO:0016020">
    <property type="term" value="C:membrane"/>
    <property type="evidence" value="ECO:0007669"/>
    <property type="project" value="InterPro"/>
</dbReference>
<dbReference type="InterPro" id="IPR036640">
    <property type="entry name" value="ABC1_TM_sf"/>
</dbReference>
<gene>
    <name evidence="15" type="ORF">L596_008119</name>
</gene>
<dbReference type="FunFam" id="3.40.50.300:FF:000140">
    <property type="entry name" value="Lipid A export ATP-binding/permease protein MsbA"/>
    <property type="match status" value="1"/>
</dbReference>